<proteinExistence type="predicted"/>
<gene>
    <name evidence="2" type="ORF">E5167_03145</name>
</gene>
<keyword evidence="2" id="KW-0675">Receptor</keyword>
<feature type="signal peptide" evidence="1">
    <location>
        <begin position="1"/>
        <end position="18"/>
    </location>
</feature>
<dbReference type="InterPro" id="IPR008969">
    <property type="entry name" value="CarboxyPept-like_regulatory"/>
</dbReference>
<dbReference type="Proteomes" id="UP000307657">
    <property type="component" value="Unassembled WGS sequence"/>
</dbReference>
<dbReference type="OrthoDB" id="603275at2"/>
<dbReference type="AlphaFoldDB" id="A0A4U0EZR9"/>
<dbReference type="Gene3D" id="2.60.40.1120">
    <property type="entry name" value="Carboxypeptidase-like, regulatory domain"/>
    <property type="match status" value="1"/>
</dbReference>
<dbReference type="RefSeq" id="WP_136840981.1">
    <property type="nucleotide sequence ID" value="NZ_SUPL01000002.1"/>
</dbReference>
<keyword evidence="1" id="KW-0732">Signal</keyword>
<comment type="caution">
    <text evidence="2">The sequence shown here is derived from an EMBL/GenBank/DDBJ whole genome shotgun (WGS) entry which is preliminary data.</text>
</comment>
<accession>A0A4U0EZR9</accession>
<reference evidence="2 3" key="1">
    <citation type="submission" date="2019-04" db="EMBL/GenBank/DDBJ databases">
        <title>Lacinutrix sp. nov., isolated from marine water.</title>
        <authorList>
            <person name="Kim W."/>
        </authorList>
    </citation>
    <scope>NUCLEOTIDE SEQUENCE [LARGE SCALE GENOMIC DNA]</scope>
    <source>
        <strain evidence="2 3">CAU 1491</strain>
    </source>
</reference>
<sequence length="921" mass="104142">MKQLITAILLLVASTTYAQVRVEGVVKDSIGNPLELANVIAINQETKILDSYGITNNEGRYKLNLKENAKYEVQVSYIGMKTAKEVLETKSENINKDFTLFEDRSLDAVELTYEMPVSVKGDTLVYNADSFKTGTERKLEDVLKNLPGVEINDDGQVEVEGKVVSKVMVEGKEFFDGDSKLATKNIPSNAVDKVQVLKNYAEVGQLSGVTNNQDNVAINIKLKEGKTNFWFGNITAGGGDSPNDGLYMFQPKLFYYSPKYSINVIGDLNNLGEVAFTRRDYFNFSGGFRGPSRSSGTNINLGNNNLGFLSTQNNRAKDIETKFGAANFSWAPNKALDLSGFAIFSNNKTEIQENRNLQYVNPDSSDRNERTESNTLQNSDLAMLKLSAKYKPNSSNQLDYDVFGKVSKERQGQGLLSSQIGNVNQIETSSPFSINQNLNYYYTLNDTNIFALEAQHLLSDEDPFYNAILDNDPTNNNNPVNPDDNLPDPDAYDKTALDLGLDGAQLDYNIGQDKRIKSNQLDAKLDYWNILNTKSDINFTLGTILSNQQFDSNIFQVLNDGSEYNPTPTINDGLDTNNIDYSFSDVYLAVHYRLKSGIFTFTPGVSAHAYSTRNNQFGIETTDNFFRVLPDFNMRMQLKKSEQIVLNYRMQTQFTDVSKFARGLVLNNYNALFSGNPDLENALSHNISLNYYSFNMFNYTNVFANINYNKSVDNIRNKSNFEPGSVINISSPFNSDFADESLSASGRFQRTFNKIRGTLSANFNYSKFNQLIQDIPSVNKSFTQNYRAQIRTNFRTAPNIEIGYNYRIQDNQQGRGGNLKYYTKAPSVEVDALIFKAFTFRTDYSYNNFSDQDRTINTYEFWNASLAYRKDQDAKFEYEIKATNLFDTRVQNQSSNSGIAVSATEYFIQPRFVSFRLRYEL</sequence>
<dbReference type="Pfam" id="PF13620">
    <property type="entry name" value="CarboxypepD_reg"/>
    <property type="match status" value="1"/>
</dbReference>
<dbReference type="SUPFAM" id="SSF56935">
    <property type="entry name" value="Porins"/>
    <property type="match status" value="1"/>
</dbReference>
<evidence type="ECO:0000313" key="2">
    <source>
        <dbReference type="EMBL" id="TJY36954.1"/>
    </source>
</evidence>
<evidence type="ECO:0000313" key="3">
    <source>
        <dbReference type="Proteomes" id="UP000307657"/>
    </source>
</evidence>
<feature type="chain" id="PRO_5020207554" evidence="1">
    <location>
        <begin position="19"/>
        <end position="921"/>
    </location>
</feature>
<keyword evidence="3" id="KW-1185">Reference proteome</keyword>
<dbReference type="EMBL" id="SUPL01000002">
    <property type="protein sequence ID" value="TJY36954.1"/>
    <property type="molecule type" value="Genomic_DNA"/>
</dbReference>
<dbReference type="SUPFAM" id="SSF49464">
    <property type="entry name" value="Carboxypeptidase regulatory domain-like"/>
    <property type="match status" value="1"/>
</dbReference>
<evidence type="ECO:0000256" key="1">
    <source>
        <dbReference type="SAM" id="SignalP"/>
    </source>
</evidence>
<name>A0A4U0EZR9_9FLAO</name>
<organism evidence="2 3">
    <name type="scientific">Pontimicrobium aquaticum</name>
    <dbReference type="NCBI Taxonomy" id="2565367"/>
    <lineage>
        <taxon>Bacteria</taxon>
        <taxon>Pseudomonadati</taxon>
        <taxon>Bacteroidota</taxon>
        <taxon>Flavobacteriia</taxon>
        <taxon>Flavobacteriales</taxon>
        <taxon>Flavobacteriaceae</taxon>
        <taxon>Pontimicrobium</taxon>
    </lineage>
</organism>
<protein>
    <submittedName>
        <fullName evidence="2">TonB-dependent receptor</fullName>
    </submittedName>
</protein>